<keyword evidence="2" id="KW-0663">Pyridoxal phosphate</keyword>
<comment type="similarity">
    <text evidence="1">In the C-terminal section; belongs to the class-I pyridoxal-phosphate-dependent aminotransferase family.</text>
</comment>
<reference evidence="7 8" key="1">
    <citation type="submission" date="2017-02" db="EMBL/GenBank/DDBJ databases">
        <authorList>
            <person name="Peterson S.W."/>
        </authorList>
    </citation>
    <scope>NUCLEOTIDE SEQUENCE [LARGE SCALE GENOMIC DNA]</scope>
    <source>
        <strain evidence="7 8">DSM 45154</strain>
    </source>
</reference>
<dbReference type="Gene3D" id="3.40.640.10">
    <property type="entry name" value="Type I PLP-dependent aspartate aminotransferase-like (Major domain)"/>
    <property type="match status" value="1"/>
</dbReference>
<dbReference type="PANTHER" id="PTHR46577">
    <property type="entry name" value="HTH-TYPE TRANSCRIPTIONAL REGULATORY PROTEIN GABR"/>
    <property type="match status" value="1"/>
</dbReference>
<evidence type="ECO:0000256" key="1">
    <source>
        <dbReference type="ARBA" id="ARBA00005384"/>
    </source>
</evidence>
<feature type="domain" description="HTH gntR-type" evidence="6">
    <location>
        <begin position="1"/>
        <end position="69"/>
    </location>
</feature>
<keyword evidence="4" id="KW-0238">DNA-binding</keyword>
<evidence type="ECO:0000256" key="2">
    <source>
        <dbReference type="ARBA" id="ARBA00022898"/>
    </source>
</evidence>
<dbReference type="STRING" id="1122192.SAMN02745673_02754"/>
<dbReference type="CDD" id="cd00609">
    <property type="entry name" value="AAT_like"/>
    <property type="match status" value="1"/>
</dbReference>
<dbReference type="Gene3D" id="3.90.1150.10">
    <property type="entry name" value="Aspartate Aminotransferase, domain 1"/>
    <property type="match status" value="1"/>
</dbReference>
<dbReference type="PANTHER" id="PTHR46577:SF1">
    <property type="entry name" value="HTH-TYPE TRANSCRIPTIONAL REGULATORY PROTEIN GABR"/>
    <property type="match status" value="1"/>
</dbReference>
<dbReference type="InterPro" id="IPR015421">
    <property type="entry name" value="PyrdxlP-dep_Trfase_major"/>
</dbReference>
<dbReference type="AlphaFoldDB" id="A0A1T4RF06"/>
<protein>
    <submittedName>
        <fullName evidence="7">Transcriptional regulator, GntR family</fullName>
    </submittedName>
</protein>
<evidence type="ECO:0000259" key="6">
    <source>
        <dbReference type="PROSITE" id="PS50949"/>
    </source>
</evidence>
<organism evidence="7 8">
    <name type="scientific">Marinactinospora thermotolerans DSM 45154</name>
    <dbReference type="NCBI Taxonomy" id="1122192"/>
    <lineage>
        <taxon>Bacteria</taxon>
        <taxon>Bacillati</taxon>
        <taxon>Actinomycetota</taxon>
        <taxon>Actinomycetes</taxon>
        <taxon>Streptosporangiales</taxon>
        <taxon>Nocardiopsidaceae</taxon>
        <taxon>Marinactinospora</taxon>
    </lineage>
</organism>
<name>A0A1T4RF06_9ACTN</name>
<dbReference type="PROSITE" id="PS50949">
    <property type="entry name" value="HTH_GNTR"/>
    <property type="match status" value="1"/>
</dbReference>
<dbReference type="InterPro" id="IPR000524">
    <property type="entry name" value="Tscrpt_reg_HTH_GntR"/>
</dbReference>
<dbReference type="CDD" id="cd07377">
    <property type="entry name" value="WHTH_GntR"/>
    <property type="match status" value="1"/>
</dbReference>
<dbReference type="OrthoDB" id="3564840at2"/>
<dbReference type="EMBL" id="FUWS01000006">
    <property type="protein sequence ID" value="SKA14396.1"/>
    <property type="molecule type" value="Genomic_DNA"/>
</dbReference>
<evidence type="ECO:0000256" key="3">
    <source>
        <dbReference type="ARBA" id="ARBA00023015"/>
    </source>
</evidence>
<dbReference type="SMART" id="SM00345">
    <property type="entry name" value="HTH_GNTR"/>
    <property type="match status" value="1"/>
</dbReference>
<keyword evidence="3" id="KW-0805">Transcription regulation</keyword>
<sequence>MDDYRRVADEIAGRIVSGRLRPGDRLPTQRAFARQRGIANSTAARVYAELSRRGLTLGEVGRGTFVRASTPRPGPALAEPSDGKIDLELNHPVVPGQAGLLAEGISPLLRPDVLDEAMRPVGTSGTAPARALFADLLSRPGWRPDPARILFAANGRQAVSAAVSALVRPGARLGVEELTYPAVRAIAARLGVTVVAIPLDEEGMIPEAVEEAARVAPLSAVYLQPTLHNPLSLSMTERRRIELAGLLSRLGVNAIEDGVWTFLRDTVPPLASFAPERTIFVDSLSKRVAPGLGVGFMAVPEPLVPEVAAALRAGGGMPMRFALEAATRWLTDGVVRAVAEAKRRDVGRRHRIAAERLDGFAVRDDPCSYYCWWDLPEGWRADTFVAAAARHGIGVTPAAAFAVDPRRAPNAVRIGLASPPEEALSRALATLAGIARTAPEELVSEW</sequence>
<evidence type="ECO:0000256" key="5">
    <source>
        <dbReference type="ARBA" id="ARBA00023163"/>
    </source>
</evidence>
<dbReference type="RefSeq" id="WP_078762045.1">
    <property type="nucleotide sequence ID" value="NZ_FUWS01000006.1"/>
</dbReference>
<accession>A0A1T4RF06</accession>
<dbReference type="SUPFAM" id="SSF53383">
    <property type="entry name" value="PLP-dependent transferases"/>
    <property type="match status" value="1"/>
</dbReference>
<dbReference type="GO" id="GO:0003677">
    <property type="term" value="F:DNA binding"/>
    <property type="evidence" value="ECO:0007669"/>
    <property type="project" value="UniProtKB-KW"/>
</dbReference>
<dbReference type="Pfam" id="PF00392">
    <property type="entry name" value="GntR"/>
    <property type="match status" value="1"/>
</dbReference>
<keyword evidence="8" id="KW-1185">Reference proteome</keyword>
<evidence type="ECO:0000256" key="4">
    <source>
        <dbReference type="ARBA" id="ARBA00023125"/>
    </source>
</evidence>
<evidence type="ECO:0000313" key="7">
    <source>
        <dbReference type="EMBL" id="SKA14396.1"/>
    </source>
</evidence>
<dbReference type="SUPFAM" id="SSF46785">
    <property type="entry name" value="Winged helix' DNA-binding domain"/>
    <property type="match status" value="1"/>
</dbReference>
<dbReference type="InterPro" id="IPR036390">
    <property type="entry name" value="WH_DNA-bd_sf"/>
</dbReference>
<gene>
    <name evidence="7" type="ORF">SAMN02745673_02754</name>
</gene>
<dbReference type="Proteomes" id="UP000190637">
    <property type="component" value="Unassembled WGS sequence"/>
</dbReference>
<dbReference type="InterPro" id="IPR015422">
    <property type="entry name" value="PyrdxlP-dep_Trfase_small"/>
</dbReference>
<keyword evidence="5" id="KW-0804">Transcription</keyword>
<dbReference type="Gene3D" id="1.10.10.10">
    <property type="entry name" value="Winged helix-like DNA-binding domain superfamily/Winged helix DNA-binding domain"/>
    <property type="match status" value="1"/>
</dbReference>
<proteinExistence type="inferred from homology"/>
<evidence type="ECO:0000313" key="8">
    <source>
        <dbReference type="Proteomes" id="UP000190637"/>
    </source>
</evidence>
<dbReference type="GO" id="GO:0003700">
    <property type="term" value="F:DNA-binding transcription factor activity"/>
    <property type="evidence" value="ECO:0007669"/>
    <property type="project" value="InterPro"/>
</dbReference>
<dbReference type="InterPro" id="IPR051446">
    <property type="entry name" value="HTH_trans_reg/aminotransferase"/>
</dbReference>
<dbReference type="InterPro" id="IPR015424">
    <property type="entry name" value="PyrdxlP-dep_Trfase"/>
</dbReference>
<dbReference type="InterPro" id="IPR036388">
    <property type="entry name" value="WH-like_DNA-bd_sf"/>
</dbReference>